<dbReference type="OrthoDB" id="2973776at2"/>
<dbReference type="RefSeq" id="WP_069483491.1">
    <property type="nucleotide sequence ID" value="NZ_KV766183.1"/>
</dbReference>
<evidence type="ECO:0000256" key="1">
    <source>
        <dbReference type="SAM" id="MobiDB-lite"/>
    </source>
</evidence>
<sequence>MSLYGIRNRPDFVNYVSSLNGTRQGSNKHATTNKRYYSSIDAEIYFGDFYIDEITNIAYTIQQNAMPLYGYNSYVYDEMAIGSRIINGQFTINFTKSNYLSELLQKLESSTVQLLGEKVSKDDDGEETDVIAGQSSAPNHSNNKSESNNSYTSTNYEGIRQSKRPLWFTGFDIDVMFGRASSLSAKTEHVMLEGVYLVSSMLNLDQNGQPVSETYTFIARDVRNISI</sequence>
<name>A0A1E4QYI9_9BACI</name>
<dbReference type="AlphaFoldDB" id="A0A1E4QYI9"/>
<organism evidence="2 3">
    <name type="scientific">Lysinibacillus fusiformis</name>
    <dbReference type="NCBI Taxonomy" id="28031"/>
    <lineage>
        <taxon>Bacteria</taxon>
        <taxon>Bacillati</taxon>
        <taxon>Bacillota</taxon>
        <taxon>Bacilli</taxon>
        <taxon>Bacillales</taxon>
        <taxon>Bacillaceae</taxon>
        <taxon>Lysinibacillus</taxon>
    </lineage>
</organism>
<evidence type="ECO:0000313" key="2">
    <source>
        <dbReference type="EMBL" id="ODV53248.1"/>
    </source>
</evidence>
<gene>
    <name evidence="2" type="ORF">BG258_23380</name>
</gene>
<feature type="compositionally biased region" description="Low complexity" evidence="1">
    <location>
        <begin position="141"/>
        <end position="153"/>
    </location>
</feature>
<feature type="region of interest" description="Disordered" evidence="1">
    <location>
        <begin position="118"/>
        <end position="153"/>
    </location>
</feature>
<evidence type="ECO:0000313" key="3">
    <source>
        <dbReference type="Proteomes" id="UP000094784"/>
    </source>
</evidence>
<dbReference type="EMBL" id="MECQ01000008">
    <property type="protein sequence ID" value="ODV53248.1"/>
    <property type="molecule type" value="Genomic_DNA"/>
</dbReference>
<reference evidence="2 3" key="1">
    <citation type="submission" date="2016-09" db="EMBL/GenBank/DDBJ databases">
        <title>Draft genome sequence of the soil isolate, Lysinibacillus fusiformis M5, a potential hypoxanthine producer.</title>
        <authorList>
            <person name="Gallegos-Monterrosa R."/>
            <person name="Maroti G."/>
            <person name="Balint B."/>
            <person name="Kovacs A.T."/>
        </authorList>
    </citation>
    <scope>NUCLEOTIDE SEQUENCE [LARGE SCALE GENOMIC DNA]</scope>
    <source>
        <strain evidence="2 3">M5</strain>
    </source>
</reference>
<dbReference type="Proteomes" id="UP000094784">
    <property type="component" value="Unassembled WGS sequence"/>
</dbReference>
<accession>A0A1E4QYI9</accession>
<comment type="caution">
    <text evidence="2">The sequence shown here is derived from an EMBL/GenBank/DDBJ whole genome shotgun (WGS) entry which is preliminary data.</text>
</comment>
<protein>
    <submittedName>
        <fullName evidence="2">Uncharacterized protein</fullName>
    </submittedName>
</protein>
<proteinExistence type="predicted"/>